<evidence type="ECO:0000313" key="1">
    <source>
        <dbReference type="EMBL" id="TNN70158.1"/>
    </source>
</evidence>
<sequence>MSPIRLMMKPPSELPPSSWLSLFLSRRRRRCCEWSSRSSSRAGNSFSTVCSSSCTSFCRPLLKTSDMMRSVRMWCISVCISSEGHAGKRRLNPSGKLCRVTRCTIDDVLSLRQVLVQLLQVGRLSLQLLWTEALQSEREREKKSMRRDCSEHGESIAA</sequence>
<proteinExistence type="predicted"/>
<organism evidence="1 2">
    <name type="scientific">Liparis tanakae</name>
    <name type="common">Tanaka's snailfish</name>
    <dbReference type="NCBI Taxonomy" id="230148"/>
    <lineage>
        <taxon>Eukaryota</taxon>
        <taxon>Metazoa</taxon>
        <taxon>Chordata</taxon>
        <taxon>Craniata</taxon>
        <taxon>Vertebrata</taxon>
        <taxon>Euteleostomi</taxon>
        <taxon>Actinopterygii</taxon>
        <taxon>Neopterygii</taxon>
        <taxon>Teleostei</taxon>
        <taxon>Neoteleostei</taxon>
        <taxon>Acanthomorphata</taxon>
        <taxon>Eupercaria</taxon>
        <taxon>Perciformes</taxon>
        <taxon>Cottioidei</taxon>
        <taxon>Cottales</taxon>
        <taxon>Liparidae</taxon>
        <taxon>Liparis</taxon>
    </lineage>
</organism>
<evidence type="ECO:0000313" key="2">
    <source>
        <dbReference type="Proteomes" id="UP000314294"/>
    </source>
</evidence>
<protein>
    <submittedName>
        <fullName evidence="1">Uncharacterized protein</fullName>
    </submittedName>
</protein>
<reference evidence="1 2" key="1">
    <citation type="submission" date="2019-03" db="EMBL/GenBank/DDBJ databases">
        <title>First draft genome of Liparis tanakae, snailfish: a comprehensive survey of snailfish specific genes.</title>
        <authorList>
            <person name="Kim W."/>
            <person name="Song I."/>
            <person name="Jeong J.-H."/>
            <person name="Kim D."/>
            <person name="Kim S."/>
            <person name="Ryu S."/>
            <person name="Song J.Y."/>
            <person name="Lee S.K."/>
        </authorList>
    </citation>
    <scope>NUCLEOTIDE SEQUENCE [LARGE SCALE GENOMIC DNA]</scope>
    <source>
        <tissue evidence="1">Muscle</tissue>
    </source>
</reference>
<accession>A0A4Z2HWV0</accession>
<dbReference type="EMBL" id="SRLO01000167">
    <property type="protein sequence ID" value="TNN70158.1"/>
    <property type="molecule type" value="Genomic_DNA"/>
</dbReference>
<name>A0A4Z2HWV0_9TELE</name>
<dbReference type="AlphaFoldDB" id="A0A4Z2HWV0"/>
<dbReference type="Proteomes" id="UP000314294">
    <property type="component" value="Unassembled WGS sequence"/>
</dbReference>
<comment type="caution">
    <text evidence="1">The sequence shown here is derived from an EMBL/GenBank/DDBJ whole genome shotgun (WGS) entry which is preliminary data.</text>
</comment>
<keyword evidence="2" id="KW-1185">Reference proteome</keyword>
<gene>
    <name evidence="1" type="ORF">EYF80_019659</name>
</gene>